<evidence type="ECO:0000256" key="4">
    <source>
        <dbReference type="ARBA" id="ARBA00023002"/>
    </source>
</evidence>
<protein>
    <recommendedName>
        <fullName evidence="5">FAD/NAD(P)-binding domain-containing protein</fullName>
    </recommendedName>
</protein>
<reference evidence="6" key="1">
    <citation type="submission" date="2023-06" db="EMBL/GenBank/DDBJ databases">
        <authorList>
            <person name="Noh H."/>
        </authorList>
    </citation>
    <scope>NUCLEOTIDE SEQUENCE</scope>
    <source>
        <strain evidence="6">DUCC20226</strain>
    </source>
</reference>
<dbReference type="Proteomes" id="UP001265746">
    <property type="component" value="Unassembled WGS sequence"/>
</dbReference>
<organism evidence="6 7">
    <name type="scientific">Phomopsis amygdali</name>
    <name type="common">Fusicoccum amygdali</name>
    <dbReference type="NCBI Taxonomy" id="1214568"/>
    <lineage>
        <taxon>Eukaryota</taxon>
        <taxon>Fungi</taxon>
        <taxon>Dikarya</taxon>
        <taxon>Ascomycota</taxon>
        <taxon>Pezizomycotina</taxon>
        <taxon>Sordariomycetes</taxon>
        <taxon>Sordariomycetidae</taxon>
        <taxon>Diaporthales</taxon>
        <taxon>Diaporthaceae</taxon>
        <taxon>Diaporthe</taxon>
    </lineage>
</organism>
<keyword evidence="2" id="KW-0285">Flavoprotein</keyword>
<dbReference type="GO" id="GO:0050660">
    <property type="term" value="F:flavin adenine dinucleotide binding"/>
    <property type="evidence" value="ECO:0007669"/>
    <property type="project" value="TreeGrafter"/>
</dbReference>
<feature type="domain" description="FAD/NAD(P)-binding" evidence="5">
    <location>
        <begin position="4"/>
        <end position="295"/>
    </location>
</feature>
<proteinExistence type="inferred from homology"/>
<evidence type="ECO:0000256" key="2">
    <source>
        <dbReference type="ARBA" id="ARBA00022630"/>
    </source>
</evidence>
<dbReference type="SUPFAM" id="SSF51905">
    <property type="entry name" value="FAD/NAD(P)-binding domain"/>
    <property type="match status" value="1"/>
</dbReference>
<dbReference type="PANTHER" id="PTHR43735">
    <property type="entry name" value="APOPTOSIS-INDUCING FACTOR 1"/>
    <property type="match status" value="1"/>
</dbReference>
<dbReference type="InterPro" id="IPR023753">
    <property type="entry name" value="FAD/NAD-binding_dom"/>
</dbReference>
<name>A0AAD9S8T2_PHOAM</name>
<dbReference type="InterPro" id="IPR036188">
    <property type="entry name" value="FAD/NAD-bd_sf"/>
</dbReference>
<dbReference type="GO" id="GO:0005737">
    <property type="term" value="C:cytoplasm"/>
    <property type="evidence" value="ECO:0007669"/>
    <property type="project" value="TreeGrafter"/>
</dbReference>
<dbReference type="Pfam" id="PF07992">
    <property type="entry name" value="Pyr_redox_2"/>
    <property type="match status" value="1"/>
</dbReference>
<evidence type="ECO:0000313" key="6">
    <source>
        <dbReference type="EMBL" id="KAK2602222.1"/>
    </source>
</evidence>
<evidence type="ECO:0000256" key="1">
    <source>
        <dbReference type="ARBA" id="ARBA00006442"/>
    </source>
</evidence>
<dbReference type="PRINTS" id="PR00411">
    <property type="entry name" value="PNDRDTASEI"/>
</dbReference>
<dbReference type="EMBL" id="JAUJFL010000005">
    <property type="protein sequence ID" value="KAK2602222.1"/>
    <property type="molecule type" value="Genomic_DNA"/>
</dbReference>
<comment type="similarity">
    <text evidence="1">Belongs to the FAD-dependent oxidoreductase family.</text>
</comment>
<keyword evidence="7" id="KW-1185">Reference proteome</keyword>
<evidence type="ECO:0000256" key="3">
    <source>
        <dbReference type="ARBA" id="ARBA00022827"/>
    </source>
</evidence>
<accession>A0AAD9S8T2</accession>
<keyword evidence="4" id="KW-0560">Oxidoreductase</keyword>
<dbReference type="PRINTS" id="PR00368">
    <property type="entry name" value="FADPNR"/>
</dbReference>
<dbReference type="AlphaFoldDB" id="A0AAD9S8T2"/>
<dbReference type="PANTHER" id="PTHR43735:SF3">
    <property type="entry name" value="FERROPTOSIS SUPPRESSOR PROTEIN 1"/>
    <property type="match status" value="1"/>
</dbReference>
<keyword evidence="3" id="KW-0274">FAD</keyword>
<dbReference type="GO" id="GO:0004174">
    <property type="term" value="F:electron-transferring-flavoprotein dehydrogenase activity"/>
    <property type="evidence" value="ECO:0007669"/>
    <property type="project" value="TreeGrafter"/>
</dbReference>
<evidence type="ECO:0000313" key="7">
    <source>
        <dbReference type="Proteomes" id="UP001265746"/>
    </source>
</evidence>
<evidence type="ECO:0000259" key="5">
    <source>
        <dbReference type="Pfam" id="PF07992"/>
    </source>
</evidence>
<comment type="caution">
    <text evidence="6">The sequence shown here is derived from an EMBL/GenBank/DDBJ whole genome shotgun (WGS) entry which is preliminary data.</text>
</comment>
<gene>
    <name evidence="6" type="ORF">N8I77_008772</name>
</gene>
<dbReference type="Gene3D" id="3.50.50.100">
    <property type="match status" value="1"/>
</dbReference>
<sequence>MGKTVVILGASMAGIPIAHYLLAHTSPVVPDLKVILVSPNTHMYWAFASVRGILPGGLEEDKLMLPIAPAFKKYSSDKFEFVLGKAEQLEPSSNSVTVQTNHGTVRQLEYHTLVIATGTSAREEMPFKTVNTTEQTKDVLHEWQQRIDSANSIVVAGAGITGIELAGELAEAYAKTGQKKVTLIGSSDLPLDATVRKDVRQAAKKSLEKLGAQVKLNAKVTKVEGPDAGPKTISLSLGRGRDESIEADVFIPTYGLQPNSAFVPGPLLDHRGHVKQTKYLRAEGYDNIFVVGDVGSLETPQGIHTENQMLHVVKNLQAYLKGEAVTEYTFSTDPLFMASIGKGGGIGQAKGWKLFSFMVKMFKAQTLGTQNFPGIIAGQKTMTKGKWA</sequence>